<evidence type="ECO:0000313" key="5">
    <source>
        <dbReference type="EMBL" id="RWS09552.1"/>
    </source>
</evidence>
<evidence type="ECO:0000313" key="6">
    <source>
        <dbReference type="Proteomes" id="UP000285301"/>
    </source>
</evidence>
<keyword evidence="6" id="KW-1185">Reference proteome</keyword>
<dbReference type="STRING" id="1965070.A0A3S3PH41"/>
<organism evidence="5 6">
    <name type="scientific">Dinothrombium tinctorium</name>
    <dbReference type="NCBI Taxonomy" id="1965070"/>
    <lineage>
        <taxon>Eukaryota</taxon>
        <taxon>Metazoa</taxon>
        <taxon>Ecdysozoa</taxon>
        <taxon>Arthropoda</taxon>
        <taxon>Chelicerata</taxon>
        <taxon>Arachnida</taxon>
        <taxon>Acari</taxon>
        <taxon>Acariformes</taxon>
        <taxon>Trombidiformes</taxon>
        <taxon>Prostigmata</taxon>
        <taxon>Anystina</taxon>
        <taxon>Parasitengona</taxon>
        <taxon>Trombidioidea</taxon>
        <taxon>Trombidiidae</taxon>
        <taxon>Dinothrombium</taxon>
    </lineage>
</organism>
<dbReference type="EMBL" id="NCKU01005693">
    <property type="protein sequence ID" value="RWS04262.1"/>
    <property type="molecule type" value="Genomic_DNA"/>
</dbReference>
<reference evidence="5" key="2">
    <citation type="submission" date="2018-11" db="EMBL/GenBank/DDBJ databases">
        <title>Trombidioid mite genomics.</title>
        <authorList>
            <person name="Dong X."/>
        </authorList>
    </citation>
    <scope>NUCLEOTIDE SEQUENCE</scope>
    <source>
        <strain evidence="5">UoL-WK</strain>
    </source>
</reference>
<feature type="signal peptide" evidence="1">
    <location>
        <begin position="1"/>
        <end position="19"/>
    </location>
</feature>
<dbReference type="PANTHER" id="PTHR14650:SF1">
    <property type="entry name" value="2-OXOGLUTARATE AND IRON-DEPENDENT OXYGENASE DOMAIN-CONTAINING PROTEIN 3"/>
    <property type="match status" value="1"/>
</dbReference>
<dbReference type="PANTHER" id="PTHR14650">
    <property type="entry name" value="PROLYL HYDROXYLASE-RELATED"/>
    <property type="match status" value="1"/>
</dbReference>
<evidence type="ECO:0000256" key="1">
    <source>
        <dbReference type="SAM" id="SignalP"/>
    </source>
</evidence>
<feature type="non-terminal residue" evidence="5">
    <location>
        <position position="1"/>
    </location>
</feature>
<dbReference type="EMBL" id="NCKU01002457">
    <property type="protein sequence ID" value="RWS09551.1"/>
    <property type="molecule type" value="Genomic_DNA"/>
</dbReference>
<sequence>VLFVSQFTFVFISMHEVNCSYNGYKDEMKMGLAPTRCGTIISDTIVTIPEALRLRRMAAKLTAKIGTSSARERESLNLKWVELYNVFRRGPPEGHITKKDYELLVKTSEAAKYAVSVMFGVPSDKLYFSHICEFTRYKPMIKFSEFLHIDKIRAPTLLITAIIWLSTVEDDFLGGNLEFLTGGPEPFTPLLIEPKLGRFAAWTSSYENPHGVREVYVGERLALVLGFTIYEDSGYKTLEDMFDVAIATYETV</sequence>
<dbReference type="InterPro" id="IPR039210">
    <property type="entry name" value="OGFOD3"/>
</dbReference>
<name>A0A3S3PH41_9ACAR</name>
<protein>
    <submittedName>
        <fullName evidence="5">PKHD domain-containing transmembrane protein-like protein</fullName>
    </submittedName>
</protein>
<keyword evidence="5" id="KW-0812">Transmembrane</keyword>
<accession>A0A3S3PH41</accession>
<dbReference type="EMBL" id="NCKU01002456">
    <property type="protein sequence ID" value="RWS09552.1"/>
    <property type="molecule type" value="Genomic_DNA"/>
</dbReference>
<dbReference type="Gene3D" id="2.60.120.620">
    <property type="entry name" value="q2cbj1_9rhob like domain"/>
    <property type="match status" value="1"/>
</dbReference>
<evidence type="ECO:0000259" key="2">
    <source>
        <dbReference type="Pfam" id="PF13640"/>
    </source>
</evidence>
<dbReference type="InterPro" id="IPR044862">
    <property type="entry name" value="Pro_4_hyd_alph_FE2OG_OXY"/>
</dbReference>
<evidence type="ECO:0000313" key="4">
    <source>
        <dbReference type="EMBL" id="RWS09551.1"/>
    </source>
</evidence>
<feature type="domain" description="Prolyl 4-hydroxylase alpha subunit Fe(2+) 2OG dioxygenase" evidence="2">
    <location>
        <begin position="143"/>
        <end position="224"/>
    </location>
</feature>
<feature type="chain" id="PRO_5033399001" evidence="1">
    <location>
        <begin position="20"/>
        <end position="252"/>
    </location>
</feature>
<comment type="caution">
    <text evidence="5">The sequence shown here is derived from an EMBL/GenBank/DDBJ whole genome shotgun (WGS) entry which is preliminary data.</text>
</comment>
<dbReference type="AlphaFoldDB" id="A0A3S3PH41"/>
<dbReference type="Pfam" id="PF13640">
    <property type="entry name" value="2OG-FeII_Oxy_3"/>
    <property type="match status" value="1"/>
</dbReference>
<dbReference type="Proteomes" id="UP000285301">
    <property type="component" value="Unassembled WGS sequence"/>
</dbReference>
<reference evidence="5 6" key="1">
    <citation type="journal article" date="2018" name="Gigascience">
        <title>Genomes of trombidid mites reveal novel predicted allergens and laterally-transferred genes associated with secondary metabolism.</title>
        <authorList>
            <person name="Dong X."/>
            <person name="Chaisiri K."/>
            <person name="Xia D."/>
            <person name="Armstrong S.D."/>
            <person name="Fang Y."/>
            <person name="Donnelly M.J."/>
            <person name="Kadowaki T."/>
            <person name="McGarry J.W."/>
            <person name="Darby A.C."/>
            <person name="Makepeace B.L."/>
        </authorList>
    </citation>
    <scope>NUCLEOTIDE SEQUENCE [LARGE SCALE GENOMIC DNA]</scope>
    <source>
        <strain evidence="5">UoL-WK</strain>
    </source>
</reference>
<dbReference type="OrthoDB" id="6413390at2759"/>
<evidence type="ECO:0000313" key="3">
    <source>
        <dbReference type="EMBL" id="RWS04262.1"/>
    </source>
</evidence>
<keyword evidence="5" id="KW-0472">Membrane</keyword>
<dbReference type="GO" id="GO:0016020">
    <property type="term" value="C:membrane"/>
    <property type="evidence" value="ECO:0007669"/>
    <property type="project" value="TreeGrafter"/>
</dbReference>
<gene>
    <name evidence="3" type="ORF">B4U79_02580</name>
    <name evidence="4" type="ORF">B4U79_10979</name>
    <name evidence="5" type="ORF">B4U79_11380</name>
</gene>
<keyword evidence="1" id="KW-0732">Signal</keyword>
<proteinExistence type="predicted"/>